<reference evidence="1 2" key="1">
    <citation type="journal article" date="2021" name="Nat. Plants">
        <title>The Taxus genome provides insights into paclitaxel biosynthesis.</title>
        <authorList>
            <person name="Xiong X."/>
            <person name="Gou J."/>
            <person name="Liao Q."/>
            <person name="Li Y."/>
            <person name="Zhou Q."/>
            <person name="Bi G."/>
            <person name="Li C."/>
            <person name="Du R."/>
            <person name="Wang X."/>
            <person name="Sun T."/>
            <person name="Guo L."/>
            <person name="Liang H."/>
            <person name="Lu P."/>
            <person name="Wu Y."/>
            <person name="Zhang Z."/>
            <person name="Ro D.K."/>
            <person name="Shang Y."/>
            <person name="Huang S."/>
            <person name="Yan J."/>
        </authorList>
    </citation>
    <scope>NUCLEOTIDE SEQUENCE [LARGE SCALE GENOMIC DNA]</scope>
    <source>
        <strain evidence="1">Ta-2019</strain>
    </source>
</reference>
<evidence type="ECO:0000313" key="1">
    <source>
        <dbReference type="EMBL" id="KAH9322659.1"/>
    </source>
</evidence>
<name>A0AA38GFP0_TAXCH</name>
<dbReference type="AlphaFoldDB" id="A0AA38GFP0"/>
<comment type="caution">
    <text evidence="1">The sequence shown here is derived from an EMBL/GenBank/DDBJ whole genome shotgun (WGS) entry which is preliminary data.</text>
</comment>
<accession>A0AA38GFP0</accession>
<dbReference type="Proteomes" id="UP000824469">
    <property type="component" value="Unassembled WGS sequence"/>
</dbReference>
<dbReference type="EMBL" id="JAHRHJ020000003">
    <property type="protein sequence ID" value="KAH9322659.1"/>
    <property type="molecule type" value="Genomic_DNA"/>
</dbReference>
<organism evidence="1 2">
    <name type="scientific">Taxus chinensis</name>
    <name type="common">Chinese yew</name>
    <name type="synonym">Taxus wallichiana var. chinensis</name>
    <dbReference type="NCBI Taxonomy" id="29808"/>
    <lineage>
        <taxon>Eukaryota</taxon>
        <taxon>Viridiplantae</taxon>
        <taxon>Streptophyta</taxon>
        <taxon>Embryophyta</taxon>
        <taxon>Tracheophyta</taxon>
        <taxon>Spermatophyta</taxon>
        <taxon>Pinopsida</taxon>
        <taxon>Pinidae</taxon>
        <taxon>Conifers II</taxon>
        <taxon>Cupressales</taxon>
        <taxon>Taxaceae</taxon>
        <taxon>Taxus</taxon>
    </lineage>
</organism>
<keyword evidence="2" id="KW-1185">Reference proteome</keyword>
<protein>
    <submittedName>
        <fullName evidence="1">Uncharacterized protein</fullName>
    </submittedName>
</protein>
<evidence type="ECO:0000313" key="2">
    <source>
        <dbReference type="Proteomes" id="UP000824469"/>
    </source>
</evidence>
<sequence>MTFDDDLEFSMLEEFPRIMEPVKEHHDDFKKSKFESVYFPWDESINVVAPLDVDDSDESPNLQQINIEVKSNSDQGVILSNFSTCKINISNHVLDAR</sequence>
<gene>
    <name evidence="1" type="ORF">KI387_017298</name>
</gene>
<proteinExistence type="predicted"/>
<feature type="non-terminal residue" evidence="1">
    <location>
        <position position="97"/>
    </location>
</feature>